<proteinExistence type="predicted"/>
<dbReference type="Proteomes" id="UP001177021">
    <property type="component" value="Unassembled WGS sequence"/>
</dbReference>
<evidence type="ECO:0000313" key="2">
    <source>
        <dbReference type="Proteomes" id="UP001177021"/>
    </source>
</evidence>
<comment type="caution">
    <text evidence="1">The sequence shown here is derived from an EMBL/GenBank/DDBJ whole genome shotgun (WGS) entry which is preliminary data.</text>
</comment>
<sequence length="129" mass="15094">MKFQMKGCDLDGFYAMRYIQRSIKTNFGVRGDEGDTSSSRNLRLAVGSAWRLLCGQVTRLVRLVQLWNFYVCDKFILNYSTRKLGFRHVSWFLAKCLVFCFAAVGLWTIFYLRSENDFQSLFIIPSILF</sequence>
<evidence type="ECO:0000313" key="1">
    <source>
        <dbReference type="EMBL" id="CAJ2632214.1"/>
    </source>
</evidence>
<gene>
    <name evidence="1" type="ORF">MILVUS5_LOCUS3564</name>
</gene>
<accession>A0ACB0IJQ0</accession>
<keyword evidence="2" id="KW-1185">Reference proteome</keyword>
<reference evidence="1" key="1">
    <citation type="submission" date="2023-10" db="EMBL/GenBank/DDBJ databases">
        <authorList>
            <person name="Rodriguez Cubillos JULIANA M."/>
            <person name="De Vega J."/>
        </authorList>
    </citation>
    <scope>NUCLEOTIDE SEQUENCE</scope>
</reference>
<dbReference type="EMBL" id="CASHSV030000001">
    <property type="protein sequence ID" value="CAJ2632214.1"/>
    <property type="molecule type" value="Genomic_DNA"/>
</dbReference>
<name>A0ACB0IJQ0_TRIPR</name>
<organism evidence="1 2">
    <name type="scientific">Trifolium pratense</name>
    <name type="common">Red clover</name>
    <dbReference type="NCBI Taxonomy" id="57577"/>
    <lineage>
        <taxon>Eukaryota</taxon>
        <taxon>Viridiplantae</taxon>
        <taxon>Streptophyta</taxon>
        <taxon>Embryophyta</taxon>
        <taxon>Tracheophyta</taxon>
        <taxon>Spermatophyta</taxon>
        <taxon>Magnoliopsida</taxon>
        <taxon>eudicotyledons</taxon>
        <taxon>Gunneridae</taxon>
        <taxon>Pentapetalae</taxon>
        <taxon>rosids</taxon>
        <taxon>fabids</taxon>
        <taxon>Fabales</taxon>
        <taxon>Fabaceae</taxon>
        <taxon>Papilionoideae</taxon>
        <taxon>50 kb inversion clade</taxon>
        <taxon>NPAAA clade</taxon>
        <taxon>Hologalegina</taxon>
        <taxon>IRL clade</taxon>
        <taxon>Trifolieae</taxon>
        <taxon>Trifolium</taxon>
    </lineage>
</organism>
<protein>
    <submittedName>
        <fullName evidence="1">Uncharacterized protein</fullName>
    </submittedName>
</protein>